<reference evidence="1 2" key="1">
    <citation type="submission" date="2019-04" db="EMBL/GenBank/DDBJ databases">
        <authorList>
            <person name="Embree M."/>
            <person name="Gaffney J.R."/>
        </authorList>
    </citation>
    <scope>NUCLEOTIDE SEQUENCE [LARGE SCALE GENOMIC DNA]</scope>
    <source>
        <strain evidence="1 2">JE7A12</strain>
    </source>
</reference>
<dbReference type="PIRSF" id="PIRSF018637">
    <property type="entry name" value="TrmK"/>
    <property type="match status" value="1"/>
</dbReference>
<dbReference type="RefSeq" id="WP_138156535.1">
    <property type="nucleotide sequence ID" value="NZ_CP039381.1"/>
</dbReference>
<gene>
    <name evidence="1" type="ORF">E5Z56_03440</name>
</gene>
<dbReference type="PANTHER" id="PTHR38451:SF1">
    <property type="entry name" value="TRNA (ADENINE(22)-N(1))-METHYLTRANSFERASE"/>
    <property type="match status" value="1"/>
</dbReference>
<name>A0A4P8XVM2_9FIRM</name>
<keyword evidence="1" id="KW-0489">Methyltransferase</keyword>
<dbReference type="Pfam" id="PF12847">
    <property type="entry name" value="Methyltransf_18"/>
    <property type="match status" value="1"/>
</dbReference>
<dbReference type="PANTHER" id="PTHR38451">
    <property type="entry name" value="TRNA (ADENINE(22)-N(1))-METHYLTRANSFERASE"/>
    <property type="match status" value="1"/>
</dbReference>
<accession>A0A4P8XVM2</accession>
<proteinExistence type="predicted"/>
<evidence type="ECO:0000313" key="2">
    <source>
        <dbReference type="Proteomes" id="UP000301475"/>
    </source>
</evidence>
<dbReference type="Gene3D" id="3.40.50.150">
    <property type="entry name" value="Vaccinia Virus protein VP39"/>
    <property type="match status" value="1"/>
</dbReference>
<dbReference type="InterPro" id="IPR006901">
    <property type="entry name" value="TrmK"/>
</dbReference>
<dbReference type="Proteomes" id="UP000301475">
    <property type="component" value="Chromosome"/>
</dbReference>
<organism evidence="1 2">
    <name type="scientific">Ruminococcus bovis</name>
    <dbReference type="NCBI Taxonomy" id="2564099"/>
    <lineage>
        <taxon>Bacteria</taxon>
        <taxon>Bacillati</taxon>
        <taxon>Bacillota</taxon>
        <taxon>Clostridia</taxon>
        <taxon>Eubacteriales</taxon>
        <taxon>Oscillospiraceae</taxon>
        <taxon>Ruminococcus</taxon>
    </lineage>
</organism>
<dbReference type="InterPro" id="IPR029063">
    <property type="entry name" value="SAM-dependent_MTases_sf"/>
</dbReference>
<protein>
    <submittedName>
        <fullName evidence="1">SAM-dependent methyltransferase</fullName>
    </submittedName>
</protein>
<keyword evidence="1" id="KW-0808">Transferase</keyword>
<dbReference type="OrthoDB" id="5881184at2"/>
<dbReference type="GO" id="GO:0160105">
    <property type="term" value="F:tRNA (adenine(22)-N1)-methyltransferase activity"/>
    <property type="evidence" value="ECO:0007669"/>
    <property type="project" value="InterPro"/>
</dbReference>
<dbReference type="KEGG" id="ruj:E5Z56_03440"/>
<evidence type="ECO:0000313" key="1">
    <source>
        <dbReference type="EMBL" id="QCT06464.1"/>
    </source>
</evidence>
<dbReference type="AlphaFoldDB" id="A0A4P8XVM2"/>
<dbReference type="SUPFAM" id="SSF53335">
    <property type="entry name" value="S-adenosyl-L-methionine-dependent methyltransferases"/>
    <property type="match status" value="1"/>
</dbReference>
<dbReference type="EMBL" id="CP039381">
    <property type="protein sequence ID" value="QCT06464.1"/>
    <property type="molecule type" value="Genomic_DNA"/>
</dbReference>
<keyword evidence="2" id="KW-1185">Reference proteome</keyword>
<dbReference type="GO" id="GO:0032259">
    <property type="term" value="P:methylation"/>
    <property type="evidence" value="ECO:0007669"/>
    <property type="project" value="UniProtKB-KW"/>
</dbReference>
<sequence>MILTERLQTIATMVDKGSVVADIGTDHAYLPVFLIQQGICGKALACDINPLPLEKGNQNIIFNHLQDKIETRLCDGLNGIGEDEADTFIMAGMGADVIIHILSSCEYIANEKYTLIIQPMTRYYTLTQWLYENGFEIKEQKCTHEGKRPYTIMKIKYTGKKTPYTESDLYLGSMDISDEECKIFLSNEIRKLNKRVLGEEGLEEVINVLEEKVNDSK</sequence>